<dbReference type="OrthoDB" id="495539at2"/>
<feature type="signal peptide" evidence="1">
    <location>
        <begin position="1"/>
        <end position="18"/>
    </location>
</feature>
<dbReference type="Pfam" id="PF20341">
    <property type="entry name" value="DUF6636"/>
    <property type="match status" value="1"/>
</dbReference>
<dbReference type="AlphaFoldDB" id="A0A7W6M6F2"/>
<evidence type="ECO:0000256" key="1">
    <source>
        <dbReference type="SAM" id="SignalP"/>
    </source>
</evidence>
<keyword evidence="3" id="KW-1185">Reference proteome</keyword>
<evidence type="ECO:0000313" key="3">
    <source>
        <dbReference type="Proteomes" id="UP000565745"/>
    </source>
</evidence>
<reference evidence="2 3" key="1">
    <citation type="submission" date="2020-08" db="EMBL/GenBank/DDBJ databases">
        <title>Genomic Encyclopedia of Type Strains, Phase IV (KMG-IV): sequencing the most valuable type-strain genomes for metagenomic binning, comparative biology and taxonomic classification.</title>
        <authorList>
            <person name="Goeker M."/>
        </authorList>
    </citation>
    <scope>NUCLEOTIDE SEQUENCE [LARGE SCALE GENOMIC DNA]</scope>
    <source>
        <strain evidence="2 3">DSM 101015</strain>
    </source>
</reference>
<keyword evidence="1" id="KW-0732">Signal</keyword>
<protein>
    <recommendedName>
        <fullName evidence="4">CVNH domain-containing protein</fullName>
    </recommendedName>
</protein>
<dbReference type="Proteomes" id="UP000565745">
    <property type="component" value="Unassembled WGS sequence"/>
</dbReference>
<name>A0A7W6M6F2_9RHOB</name>
<gene>
    <name evidence="2" type="ORF">GGR93_000995</name>
</gene>
<proteinExistence type="predicted"/>
<dbReference type="InterPro" id="IPR046576">
    <property type="entry name" value="DUF6636"/>
</dbReference>
<sequence length="136" mass="14636">MLLRTLTALVFFGFPAHADVWSFGTPSGNIECIVGEGFNGSDIECTIYKRNQRAKVSALAACPTSRGITFFMQERGGVQGACTAPGARAIGTQRVAEYNVEGKFGGFTCYSATSGLQCRNLDGHGFHLSRNNQQVF</sequence>
<feature type="chain" id="PRO_5031372957" description="CVNH domain-containing protein" evidence="1">
    <location>
        <begin position="19"/>
        <end position="136"/>
    </location>
</feature>
<evidence type="ECO:0000313" key="2">
    <source>
        <dbReference type="EMBL" id="MBB4173234.1"/>
    </source>
</evidence>
<dbReference type="EMBL" id="JACIFU010000001">
    <property type="protein sequence ID" value="MBB4173234.1"/>
    <property type="molecule type" value="Genomic_DNA"/>
</dbReference>
<evidence type="ECO:0008006" key="4">
    <source>
        <dbReference type="Google" id="ProtNLM"/>
    </source>
</evidence>
<comment type="caution">
    <text evidence="2">The sequence shown here is derived from an EMBL/GenBank/DDBJ whole genome shotgun (WGS) entry which is preliminary data.</text>
</comment>
<dbReference type="RefSeq" id="WP_025054720.1">
    <property type="nucleotide sequence ID" value="NZ_JACIFU010000001.1"/>
</dbReference>
<accession>A0A7W6M6F2</accession>
<organism evidence="2 3">
    <name type="scientific">Sulfitobacter noctilucicola</name>
    <dbReference type="NCBI Taxonomy" id="1342301"/>
    <lineage>
        <taxon>Bacteria</taxon>
        <taxon>Pseudomonadati</taxon>
        <taxon>Pseudomonadota</taxon>
        <taxon>Alphaproteobacteria</taxon>
        <taxon>Rhodobacterales</taxon>
        <taxon>Roseobacteraceae</taxon>
        <taxon>Sulfitobacter</taxon>
    </lineage>
</organism>